<evidence type="ECO:0000256" key="3">
    <source>
        <dbReference type="ARBA" id="ARBA00007379"/>
    </source>
</evidence>
<evidence type="ECO:0000256" key="6">
    <source>
        <dbReference type="ARBA" id="ARBA00022475"/>
    </source>
</evidence>
<dbReference type="PANTHER" id="PTHR47755">
    <property type="entry name" value="CELL DIVISION PROTEIN FTSX"/>
    <property type="match status" value="1"/>
</dbReference>
<dbReference type="PANTHER" id="PTHR47755:SF1">
    <property type="entry name" value="CELL DIVISION PROTEIN FTSX"/>
    <property type="match status" value="1"/>
</dbReference>
<dbReference type="Proteomes" id="UP000275356">
    <property type="component" value="Unassembled WGS sequence"/>
</dbReference>
<feature type="transmembrane region" description="Helical" evidence="13">
    <location>
        <begin position="21"/>
        <end position="42"/>
    </location>
</feature>
<dbReference type="RefSeq" id="WP_211339166.1">
    <property type="nucleotide sequence ID" value="NZ_CALFQU010000006.1"/>
</dbReference>
<dbReference type="Pfam" id="PF18075">
    <property type="entry name" value="FtsX_ECD"/>
    <property type="match status" value="1"/>
</dbReference>
<comment type="subunit">
    <text evidence="4">Forms a membrane-associated complex with FtsE.</text>
</comment>
<evidence type="ECO:0000256" key="8">
    <source>
        <dbReference type="ARBA" id="ARBA00022692"/>
    </source>
</evidence>
<keyword evidence="7 12" id="KW-0132">Cell division</keyword>
<keyword evidence="8 13" id="KW-0812">Transmembrane</keyword>
<evidence type="ECO:0000256" key="13">
    <source>
        <dbReference type="SAM" id="Phobius"/>
    </source>
</evidence>
<dbReference type="GO" id="GO:0051301">
    <property type="term" value="P:cell division"/>
    <property type="evidence" value="ECO:0007669"/>
    <property type="project" value="UniProtKB-KW"/>
</dbReference>
<evidence type="ECO:0000256" key="10">
    <source>
        <dbReference type="ARBA" id="ARBA00023136"/>
    </source>
</evidence>
<feature type="domain" description="FtsX extracellular" evidence="15">
    <location>
        <begin position="57"/>
        <end position="164"/>
    </location>
</feature>
<keyword evidence="6 12" id="KW-1003">Cell membrane</keyword>
<accession>A0A3N2DCS0</accession>
<comment type="similarity">
    <text evidence="3 12">Belongs to the ABC-4 integral membrane protein family. FtsX subfamily.</text>
</comment>
<sequence length="308" mass="33745">MTRLRFVLGELGQGLRRNLPMAISVVLVTFVSLTFVGAAALLQMQIGKLKGEWYDRVELTVWMCPDRDKPIVATCAGGEASQNQIDEVRGILESDGLAPYVQEIYFETKEEAYTALQKQVGDLDWFDRVTVEMMPSSFRVKLADPTQIDVVADEVSGRAGVESVQDLRAIWEPVFLVMNRATALSIGLAAVMTVTAVLLITTTIRLSAMSRRRETEIMRFVGASNFFIQLPFMLEGALAALVGAALATTTLWLGVRYGVEEWLSSSVNIVNDYISTADVWLIAPGLAVIGIAIAAVSSIVSLSRYTRV</sequence>
<organism evidence="16 17">
    <name type="scientific">Salana multivorans</name>
    <dbReference type="NCBI Taxonomy" id="120377"/>
    <lineage>
        <taxon>Bacteria</taxon>
        <taxon>Bacillati</taxon>
        <taxon>Actinomycetota</taxon>
        <taxon>Actinomycetes</taxon>
        <taxon>Micrococcales</taxon>
        <taxon>Beutenbergiaceae</taxon>
        <taxon>Salana</taxon>
    </lineage>
</organism>
<keyword evidence="11 12" id="KW-0131">Cell cycle</keyword>
<evidence type="ECO:0000313" key="16">
    <source>
        <dbReference type="EMBL" id="ROR97589.1"/>
    </source>
</evidence>
<keyword evidence="10 12" id="KW-0472">Membrane</keyword>
<dbReference type="PIRSF" id="PIRSF003097">
    <property type="entry name" value="FtsX"/>
    <property type="match status" value="1"/>
</dbReference>
<feature type="domain" description="ABC3 transporter permease C-terminal" evidence="14">
    <location>
        <begin position="188"/>
        <end position="301"/>
    </location>
</feature>
<evidence type="ECO:0000259" key="15">
    <source>
        <dbReference type="Pfam" id="PF18075"/>
    </source>
</evidence>
<dbReference type="AlphaFoldDB" id="A0A3N2DCS0"/>
<dbReference type="Pfam" id="PF02687">
    <property type="entry name" value="FtsX"/>
    <property type="match status" value="1"/>
</dbReference>
<feature type="transmembrane region" description="Helical" evidence="13">
    <location>
        <begin position="226"/>
        <end position="259"/>
    </location>
</feature>
<comment type="function">
    <text evidence="1">Part of the ABC transporter FtsEX involved in cellular division.</text>
</comment>
<evidence type="ECO:0000256" key="1">
    <source>
        <dbReference type="ARBA" id="ARBA00003552"/>
    </source>
</evidence>
<dbReference type="EMBL" id="RKHQ01000001">
    <property type="protein sequence ID" value="ROR97589.1"/>
    <property type="molecule type" value="Genomic_DNA"/>
</dbReference>
<evidence type="ECO:0000256" key="2">
    <source>
        <dbReference type="ARBA" id="ARBA00004651"/>
    </source>
</evidence>
<evidence type="ECO:0000259" key="14">
    <source>
        <dbReference type="Pfam" id="PF02687"/>
    </source>
</evidence>
<dbReference type="NCBIfam" id="NF038346">
    <property type="entry name" value="FtsX_actino"/>
    <property type="match status" value="1"/>
</dbReference>
<dbReference type="InterPro" id="IPR047929">
    <property type="entry name" value="FtsX_actino"/>
</dbReference>
<evidence type="ECO:0000256" key="7">
    <source>
        <dbReference type="ARBA" id="ARBA00022618"/>
    </source>
</evidence>
<dbReference type="InterPro" id="IPR003838">
    <property type="entry name" value="ABC3_permease_C"/>
</dbReference>
<dbReference type="InterPro" id="IPR004513">
    <property type="entry name" value="FtsX"/>
</dbReference>
<dbReference type="GO" id="GO:0005886">
    <property type="term" value="C:plasma membrane"/>
    <property type="evidence" value="ECO:0007669"/>
    <property type="project" value="UniProtKB-SubCell"/>
</dbReference>
<evidence type="ECO:0000313" key="17">
    <source>
        <dbReference type="Proteomes" id="UP000275356"/>
    </source>
</evidence>
<protein>
    <recommendedName>
        <fullName evidence="5 12">Cell division protein FtsX</fullName>
    </recommendedName>
</protein>
<dbReference type="InterPro" id="IPR040690">
    <property type="entry name" value="FtsX_ECD"/>
</dbReference>
<reference evidence="16 17" key="1">
    <citation type="submission" date="2018-11" db="EMBL/GenBank/DDBJ databases">
        <title>Sequencing the genomes of 1000 actinobacteria strains.</title>
        <authorList>
            <person name="Klenk H.-P."/>
        </authorList>
    </citation>
    <scope>NUCLEOTIDE SEQUENCE [LARGE SCALE GENOMIC DNA]</scope>
    <source>
        <strain evidence="16 17">DSM 13521</strain>
    </source>
</reference>
<proteinExistence type="inferred from homology"/>
<dbReference type="Gene3D" id="3.30.70.3040">
    <property type="match status" value="1"/>
</dbReference>
<keyword evidence="17" id="KW-1185">Reference proteome</keyword>
<evidence type="ECO:0000256" key="5">
    <source>
        <dbReference type="ARBA" id="ARBA00021907"/>
    </source>
</evidence>
<keyword evidence="9 13" id="KW-1133">Transmembrane helix</keyword>
<feature type="transmembrane region" description="Helical" evidence="13">
    <location>
        <begin position="279"/>
        <end position="302"/>
    </location>
</feature>
<name>A0A3N2DCS0_9MICO</name>
<comment type="subcellular location">
    <subcellularLocation>
        <location evidence="2">Cell membrane</location>
        <topology evidence="2">Multi-pass membrane protein</topology>
    </subcellularLocation>
</comment>
<feature type="transmembrane region" description="Helical" evidence="13">
    <location>
        <begin position="183"/>
        <end position="206"/>
    </location>
</feature>
<evidence type="ECO:0000256" key="9">
    <source>
        <dbReference type="ARBA" id="ARBA00022989"/>
    </source>
</evidence>
<gene>
    <name evidence="16" type="ORF">EDD28_2189</name>
</gene>
<evidence type="ECO:0000256" key="12">
    <source>
        <dbReference type="PIRNR" id="PIRNR003097"/>
    </source>
</evidence>
<comment type="caution">
    <text evidence="16">The sequence shown here is derived from an EMBL/GenBank/DDBJ whole genome shotgun (WGS) entry which is preliminary data.</text>
</comment>
<evidence type="ECO:0000256" key="11">
    <source>
        <dbReference type="ARBA" id="ARBA00023306"/>
    </source>
</evidence>
<evidence type="ECO:0000256" key="4">
    <source>
        <dbReference type="ARBA" id="ARBA00011160"/>
    </source>
</evidence>